<evidence type="ECO:0000313" key="4">
    <source>
        <dbReference type="EMBL" id="PYC37322.1"/>
    </source>
</evidence>
<gene>
    <name evidence="4" type="ORF">DMX08_13590</name>
</gene>
<dbReference type="PANTHER" id="PTHR43630">
    <property type="entry name" value="POLY-BETA-1,6-N-ACETYL-D-GLUCOSAMINE SYNTHASE"/>
    <property type="match status" value="1"/>
</dbReference>
<evidence type="ECO:0000256" key="1">
    <source>
        <dbReference type="ARBA" id="ARBA00022519"/>
    </source>
</evidence>
<evidence type="ECO:0000313" key="5">
    <source>
        <dbReference type="Proteomes" id="UP000248188"/>
    </source>
</evidence>
<dbReference type="InterPro" id="IPR001173">
    <property type="entry name" value="Glyco_trans_2-like"/>
</dbReference>
<dbReference type="Pfam" id="PF00535">
    <property type="entry name" value="Glycos_transf_2"/>
    <property type="match status" value="1"/>
</dbReference>
<dbReference type="CDD" id="cd00761">
    <property type="entry name" value="Glyco_tranf_GTA_type"/>
    <property type="match status" value="1"/>
</dbReference>
<feature type="domain" description="Glycosyltransferase 2-like" evidence="3">
    <location>
        <begin position="3"/>
        <end position="124"/>
    </location>
</feature>
<keyword evidence="1" id="KW-0472">Membrane</keyword>
<dbReference type="PANTHER" id="PTHR43630:SF2">
    <property type="entry name" value="GLYCOSYLTRANSFERASE"/>
    <property type="match status" value="1"/>
</dbReference>
<dbReference type="Gene3D" id="3.90.550.10">
    <property type="entry name" value="Spore Coat Polysaccharide Biosynthesis Protein SpsA, Chain A"/>
    <property type="match status" value="1"/>
</dbReference>
<reference evidence="4 5" key="1">
    <citation type="submission" date="2018-06" db="EMBL/GenBank/DDBJ databases">
        <title>Pseudomonas diversity within urban Lake Michigan freshwaters.</title>
        <authorList>
            <person name="Batrich M."/>
            <person name="Hatzopoulos T."/>
            <person name="Putonti C."/>
        </authorList>
    </citation>
    <scope>NUCLEOTIDE SEQUENCE [LARGE SCALE GENOMIC DNA]</scope>
    <source>
        <strain evidence="4 5">MB-090624</strain>
    </source>
</reference>
<keyword evidence="1" id="KW-1003">Cell membrane</keyword>
<evidence type="ECO:0000259" key="3">
    <source>
        <dbReference type="Pfam" id="PF00535"/>
    </source>
</evidence>
<proteinExistence type="inferred from homology"/>
<evidence type="ECO:0000256" key="2">
    <source>
        <dbReference type="ARBA" id="ARBA00038494"/>
    </source>
</evidence>
<protein>
    <recommendedName>
        <fullName evidence="3">Glycosyltransferase 2-like domain-containing protein</fullName>
    </recommendedName>
</protein>
<dbReference type="EMBL" id="QJRN01000007">
    <property type="protein sequence ID" value="PYC37322.1"/>
    <property type="molecule type" value="Genomic_DNA"/>
</dbReference>
<keyword evidence="1" id="KW-0997">Cell inner membrane</keyword>
<comment type="similarity">
    <text evidence="2">Belongs to the glycosyltransferase 2 family. WaaE/KdtX subfamily.</text>
</comment>
<name>A0A9Q6IF91_9PSED</name>
<accession>A0A9Q6IF91</accession>
<comment type="caution">
    <text evidence="4">The sequence shown here is derived from an EMBL/GenBank/DDBJ whole genome shotgun (WGS) entry which is preliminary data.</text>
</comment>
<dbReference type="AlphaFoldDB" id="A0A9Q6IF91"/>
<dbReference type="InterPro" id="IPR029044">
    <property type="entry name" value="Nucleotide-diphossugar_trans"/>
</dbReference>
<dbReference type="Proteomes" id="UP000248188">
    <property type="component" value="Unassembled WGS sequence"/>
</dbReference>
<dbReference type="SUPFAM" id="SSF53448">
    <property type="entry name" value="Nucleotide-diphospho-sugar transferases"/>
    <property type="match status" value="1"/>
</dbReference>
<sequence>MLSILMPAKNEALYIEAALRSIEKINNLDFEVIVVDDGSDDETFNIVERLAFSFVKLIKSGGVGKAQAFNIAYENASGDIFILLAADDLLIAESIHERITPIQKEGTPKVSYCKLKSFSANSKYNAMTLPKNPALGLESGGCMAFNRSFAQLAFPIPSFLPNEDVWMMLHARYSSVEATHVPTIGIFYRIHDNNSYKRGINYSQINEQMWVRQRAIFYFYEQYKPKLSPQKQRALLVAFLLQLLRYLGYSKIICFIPEASLKERAKLLLNSSAWFYSIRERFYSFFSGR</sequence>
<organism evidence="4 5">
    <name type="scientific">Pseudomonas protegens</name>
    <dbReference type="NCBI Taxonomy" id="380021"/>
    <lineage>
        <taxon>Bacteria</taxon>
        <taxon>Pseudomonadati</taxon>
        <taxon>Pseudomonadota</taxon>
        <taxon>Gammaproteobacteria</taxon>
        <taxon>Pseudomonadales</taxon>
        <taxon>Pseudomonadaceae</taxon>
        <taxon>Pseudomonas</taxon>
    </lineage>
</organism>